<dbReference type="PANTHER" id="PTHR21680">
    <property type="entry name" value="COILED-COIL DOMAIN-CONTAINING PROTEIN 124"/>
    <property type="match status" value="1"/>
</dbReference>
<dbReference type="FunCoup" id="T1FYL3">
    <property type="interactions" value="715"/>
</dbReference>
<feature type="region of interest" description="Disordered" evidence="4">
    <location>
        <begin position="49"/>
        <end position="70"/>
    </location>
</feature>
<dbReference type="AlphaFoldDB" id="T1FYL3"/>
<evidence type="ECO:0000256" key="4">
    <source>
        <dbReference type="SAM" id="MobiDB-lite"/>
    </source>
</evidence>
<dbReference type="EnsemblMetazoa" id="HelroT66455">
    <property type="protein sequence ID" value="HelroP66455"/>
    <property type="gene ID" value="HelroG66455"/>
</dbReference>
<dbReference type="eggNOG" id="KOG3223">
    <property type="taxonomic scope" value="Eukaryota"/>
</dbReference>
<dbReference type="PANTHER" id="PTHR21680:SF0">
    <property type="entry name" value="COILED-COIL DOMAIN-CONTAINING PROTEIN 124"/>
    <property type="match status" value="1"/>
</dbReference>
<dbReference type="OMA" id="FEERMMP"/>
<feature type="domain" description="Coiled-coil" evidence="5">
    <location>
        <begin position="124"/>
        <end position="205"/>
    </location>
</feature>
<proteinExistence type="inferred from homology"/>
<dbReference type="GO" id="GO:0003713">
    <property type="term" value="F:transcription coactivator activity"/>
    <property type="evidence" value="ECO:0000318"/>
    <property type="project" value="GO_Central"/>
</dbReference>
<dbReference type="GeneID" id="20213911"/>
<dbReference type="GO" id="GO:0005634">
    <property type="term" value="C:nucleus"/>
    <property type="evidence" value="ECO:0000318"/>
    <property type="project" value="GO_Central"/>
</dbReference>
<comment type="similarity">
    <text evidence="2">Belongs to the CCDC124 family.</text>
</comment>
<dbReference type="HOGENOM" id="CLU_069723_0_1_1"/>
<dbReference type="Proteomes" id="UP000015101">
    <property type="component" value="Unassembled WGS sequence"/>
</dbReference>
<protein>
    <recommendedName>
        <fullName evidence="5">Coiled-coil domain-containing protein</fullName>
    </recommendedName>
</protein>
<dbReference type="STRING" id="6412.T1FYL3"/>
<reference evidence="8" key="1">
    <citation type="submission" date="2012-12" db="EMBL/GenBank/DDBJ databases">
        <authorList>
            <person name="Hellsten U."/>
            <person name="Grimwood J."/>
            <person name="Chapman J.A."/>
            <person name="Shapiro H."/>
            <person name="Aerts A."/>
            <person name="Otillar R.P."/>
            <person name="Terry A.Y."/>
            <person name="Boore J.L."/>
            <person name="Simakov O."/>
            <person name="Marletaz F."/>
            <person name="Cho S.-J."/>
            <person name="Edsinger-Gonzales E."/>
            <person name="Havlak P."/>
            <person name="Kuo D.-H."/>
            <person name="Larsson T."/>
            <person name="Lv J."/>
            <person name="Arendt D."/>
            <person name="Savage R."/>
            <person name="Osoegawa K."/>
            <person name="de Jong P."/>
            <person name="Lindberg D.R."/>
            <person name="Seaver E.C."/>
            <person name="Weisblat D.A."/>
            <person name="Putnam N.H."/>
            <person name="Grigoriev I.V."/>
            <person name="Rokhsar D.S."/>
        </authorList>
    </citation>
    <scope>NUCLEOTIDE SEQUENCE</scope>
</reference>
<evidence type="ECO:0000259" key="5">
    <source>
        <dbReference type="Pfam" id="PF06244"/>
    </source>
</evidence>
<evidence type="ECO:0000256" key="3">
    <source>
        <dbReference type="ARBA" id="ARBA00023054"/>
    </source>
</evidence>
<keyword evidence="8" id="KW-1185">Reference proteome</keyword>
<evidence type="ECO:0000313" key="8">
    <source>
        <dbReference type="Proteomes" id="UP000015101"/>
    </source>
</evidence>
<feature type="region of interest" description="Disordered" evidence="4">
    <location>
        <begin position="1"/>
        <end position="32"/>
    </location>
</feature>
<dbReference type="GO" id="GO:0030496">
    <property type="term" value="C:midbody"/>
    <property type="evidence" value="ECO:0007669"/>
    <property type="project" value="UniProtKB-SubCell"/>
</dbReference>
<organism evidence="7 8">
    <name type="scientific">Helobdella robusta</name>
    <name type="common">Californian leech</name>
    <dbReference type="NCBI Taxonomy" id="6412"/>
    <lineage>
        <taxon>Eukaryota</taxon>
        <taxon>Metazoa</taxon>
        <taxon>Spiralia</taxon>
        <taxon>Lophotrochozoa</taxon>
        <taxon>Annelida</taxon>
        <taxon>Clitellata</taxon>
        <taxon>Hirudinea</taxon>
        <taxon>Rhynchobdellida</taxon>
        <taxon>Glossiphoniidae</taxon>
        <taxon>Helobdella</taxon>
    </lineage>
</organism>
<dbReference type="EMBL" id="KB097143">
    <property type="protein sequence ID" value="ESN98742.1"/>
    <property type="molecule type" value="Genomic_DNA"/>
</dbReference>
<dbReference type="InterPro" id="IPR054414">
    <property type="entry name" value="Ccdc124/Oxs1_C"/>
</dbReference>
<gene>
    <name evidence="7" type="primary">20213911</name>
    <name evidence="6" type="ORF">HELRODRAFT_66455</name>
</gene>
<dbReference type="SUPFAM" id="SSF47095">
    <property type="entry name" value="HMG-box"/>
    <property type="match status" value="1"/>
</dbReference>
<feature type="compositionally biased region" description="Basic and acidic residues" evidence="4">
    <location>
        <begin position="11"/>
        <end position="32"/>
    </location>
</feature>
<evidence type="ECO:0000256" key="2">
    <source>
        <dbReference type="ARBA" id="ARBA00008296"/>
    </source>
</evidence>
<dbReference type="KEGG" id="hro:HELRODRAFT_66455"/>
<dbReference type="InterPro" id="IPR010422">
    <property type="entry name" value="Ccdc124/Oxs1"/>
</dbReference>
<dbReference type="CTD" id="20213911"/>
<evidence type="ECO:0000313" key="6">
    <source>
        <dbReference type="EMBL" id="ESN98742.1"/>
    </source>
</evidence>
<accession>T1FYL3</accession>
<dbReference type="GO" id="GO:0006366">
    <property type="term" value="P:transcription by RNA polymerase II"/>
    <property type="evidence" value="ECO:0000318"/>
    <property type="project" value="GO_Central"/>
</dbReference>
<name>T1FYL3_HELRO</name>
<dbReference type="OrthoDB" id="76412at2759"/>
<sequence length="215" mass="24791">MPKKFQGENSKAAEAKARKTAIKEEQDLKKKQQLEDEYWKDDDKHVMKKLQRKEEKDKKKSEQLEKKKELQKLADEEMASLAKISAKNQQPSKLTRTQVEMHKEAINASTKTKLQPKEEPLEENLNKIVIEGEVARTVEDAINLLNSTELEADAHPEKRMKAAYLAFEEKYLPILKAENPNLRLSQLKQLLRKDWNKSAENPLNQALKSTTSSAN</sequence>
<dbReference type="Pfam" id="PF06244">
    <property type="entry name" value="Ccdc124"/>
    <property type="match status" value="1"/>
</dbReference>
<dbReference type="InterPro" id="IPR036910">
    <property type="entry name" value="HMG_box_dom_sf"/>
</dbReference>
<keyword evidence="3" id="KW-0175">Coiled coil</keyword>
<evidence type="ECO:0000256" key="1">
    <source>
        <dbReference type="ARBA" id="ARBA00004214"/>
    </source>
</evidence>
<reference evidence="6 8" key="2">
    <citation type="journal article" date="2013" name="Nature">
        <title>Insights into bilaterian evolution from three spiralian genomes.</title>
        <authorList>
            <person name="Simakov O."/>
            <person name="Marletaz F."/>
            <person name="Cho S.J."/>
            <person name="Edsinger-Gonzales E."/>
            <person name="Havlak P."/>
            <person name="Hellsten U."/>
            <person name="Kuo D.H."/>
            <person name="Larsson T."/>
            <person name="Lv J."/>
            <person name="Arendt D."/>
            <person name="Savage R."/>
            <person name="Osoegawa K."/>
            <person name="de Jong P."/>
            <person name="Grimwood J."/>
            <person name="Chapman J.A."/>
            <person name="Shapiro H."/>
            <person name="Aerts A."/>
            <person name="Otillar R.P."/>
            <person name="Terry A.Y."/>
            <person name="Boore J.L."/>
            <person name="Grigoriev I.V."/>
            <person name="Lindberg D.R."/>
            <person name="Seaver E.C."/>
            <person name="Weisblat D.A."/>
            <person name="Putnam N.H."/>
            <person name="Rokhsar D.S."/>
        </authorList>
    </citation>
    <scope>NUCLEOTIDE SEQUENCE</scope>
</reference>
<dbReference type="InParanoid" id="T1FYL3"/>
<reference evidence="7" key="3">
    <citation type="submission" date="2015-06" db="UniProtKB">
        <authorList>
            <consortium name="EnsemblMetazoa"/>
        </authorList>
    </citation>
    <scope>IDENTIFICATION</scope>
</reference>
<dbReference type="EMBL" id="AMQM01001049">
    <property type="status" value="NOT_ANNOTATED_CDS"/>
    <property type="molecule type" value="Genomic_DNA"/>
</dbReference>
<comment type="subcellular location">
    <subcellularLocation>
        <location evidence="1">Midbody</location>
    </subcellularLocation>
</comment>
<feature type="compositionally biased region" description="Basic and acidic residues" evidence="4">
    <location>
        <begin position="52"/>
        <end position="70"/>
    </location>
</feature>
<dbReference type="RefSeq" id="XP_009022425.1">
    <property type="nucleotide sequence ID" value="XM_009024177.1"/>
</dbReference>
<evidence type="ECO:0000313" key="7">
    <source>
        <dbReference type="EnsemblMetazoa" id="HelroP66455"/>
    </source>
</evidence>